<evidence type="ECO:0000256" key="2">
    <source>
        <dbReference type="ARBA" id="ARBA00022884"/>
    </source>
</evidence>
<name>A0A6M2DQR2_XENCH</name>
<dbReference type="PANTHER" id="PTHR13798:SF11">
    <property type="entry name" value="RNA-BINDING PROTEIN 7-RELATED"/>
    <property type="match status" value="1"/>
</dbReference>
<evidence type="ECO:0000256" key="4">
    <source>
        <dbReference type="PROSITE-ProRule" id="PRU00176"/>
    </source>
</evidence>
<reference evidence="7" key="1">
    <citation type="submission" date="2020-03" db="EMBL/GenBank/DDBJ databases">
        <title>Transcriptomic Profiling of the Digestive Tract of the Rat Flea, Xenopsylla cheopis, Following Blood Feeding and Infection with Yersinia pestis.</title>
        <authorList>
            <person name="Bland D.M."/>
            <person name="Martens C.A."/>
            <person name="Virtaneva K."/>
            <person name="Kanakabandi K."/>
            <person name="Long D."/>
            <person name="Rosenke R."/>
            <person name="Saturday G.A."/>
            <person name="Hoyt F.H."/>
            <person name="Bruno D.P."/>
            <person name="Ribeiro J.M.C."/>
            <person name="Hinnebusch J."/>
        </authorList>
    </citation>
    <scope>NUCLEOTIDE SEQUENCE</scope>
</reference>
<dbReference type="SMART" id="SM00360">
    <property type="entry name" value="RRM"/>
    <property type="match status" value="1"/>
</dbReference>
<feature type="region of interest" description="Disordered" evidence="5">
    <location>
        <begin position="203"/>
        <end position="257"/>
    </location>
</feature>
<evidence type="ECO:0000256" key="3">
    <source>
        <dbReference type="ARBA" id="ARBA00023242"/>
    </source>
</evidence>
<keyword evidence="2 4" id="KW-0694">RNA-binding</keyword>
<dbReference type="InterPro" id="IPR052285">
    <property type="entry name" value="NEXT_complex_subunit"/>
</dbReference>
<evidence type="ECO:0000256" key="5">
    <source>
        <dbReference type="SAM" id="MobiDB-lite"/>
    </source>
</evidence>
<feature type="compositionally biased region" description="Basic and acidic residues" evidence="5">
    <location>
        <begin position="246"/>
        <end position="257"/>
    </location>
</feature>
<accession>A0A6M2DQR2</accession>
<dbReference type="InterPro" id="IPR000504">
    <property type="entry name" value="RRM_dom"/>
</dbReference>
<feature type="compositionally biased region" description="Basic and acidic residues" evidence="5">
    <location>
        <begin position="206"/>
        <end position="217"/>
    </location>
</feature>
<dbReference type="SUPFAM" id="SSF54928">
    <property type="entry name" value="RNA-binding domain, RBD"/>
    <property type="match status" value="1"/>
</dbReference>
<dbReference type="InterPro" id="IPR035979">
    <property type="entry name" value="RBD_domain_sf"/>
</dbReference>
<keyword evidence="3" id="KW-0539">Nucleus</keyword>
<dbReference type="PANTHER" id="PTHR13798">
    <property type="entry name" value="RNA BINDING MOTIF RBM PROTEIN -RELATED"/>
    <property type="match status" value="1"/>
</dbReference>
<dbReference type="GO" id="GO:0005654">
    <property type="term" value="C:nucleoplasm"/>
    <property type="evidence" value="ECO:0007669"/>
    <property type="project" value="UniProtKB-SubCell"/>
</dbReference>
<sequence>MDDGRTIWCGNLAEKVTEAILYELFLQIGPLERVSMPKSQNRSGNYGFVTFCHECSIPYAMNVLEGTCLYGQRLVMKPRKAINSNEAFDVEAASRDDFIRGVNFYNGTNDSTHHNTLTNAYNPISYVDKRMLPGMDYDQTNSRTNYESFTSANDRLKSTVNPVPGASALDIQAYMNLGQQMFGANTFQLPMFNLIQNSYYGTPLHQQRDDRNNKRDSYNSPSNNKRDSYMSPSNNYRSHYRSNHQRGYDRDRHYKRH</sequence>
<dbReference type="Gene3D" id="3.30.70.330">
    <property type="match status" value="1"/>
</dbReference>
<feature type="domain" description="RRM" evidence="6">
    <location>
        <begin position="5"/>
        <end position="81"/>
    </location>
</feature>
<organism evidence="7">
    <name type="scientific">Xenopsylla cheopis</name>
    <name type="common">Oriental rat flea</name>
    <name type="synonym">Pulex cheopis</name>
    <dbReference type="NCBI Taxonomy" id="163159"/>
    <lineage>
        <taxon>Eukaryota</taxon>
        <taxon>Metazoa</taxon>
        <taxon>Ecdysozoa</taxon>
        <taxon>Arthropoda</taxon>
        <taxon>Hexapoda</taxon>
        <taxon>Insecta</taxon>
        <taxon>Pterygota</taxon>
        <taxon>Neoptera</taxon>
        <taxon>Endopterygota</taxon>
        <taxon>Siphonaptera</taxon>
        <taxon>Pulicidae</taxon>
        <taxon>Xenopsyllinae</taxon>
        <taxon>Xenopsylla</taxon>
    </lineage>
</organism>
<evidence type="ECO:0000259" key="6">
    <source>
        <dbReference type="PROSITE" id="PS50102"/>
    </source>
</evidence>
<comment type="subcellular location">
    <subcellularLocation>
        <location evidence="1">Nucleus</location>
        <location evidence="1">Nucleoplasm</location>
    </subcellularLocation>
</comment>
<evidence type="ECO:0000313" key="7">
    <source>
        <dbReference type="EMBL" id="NOV47950.1"/>
    </source>
</evidence>
<evidence type="ECO:0000256" key="1">
    <source>
        <dbReference type="ARBA" id="ARBA00004642"/>
    </source>
</evidence>
<protein>
    <submittedName>
        <fullName evidence="7">Putative rna recognition motif in rna-binding protein 7</fullName>
    </submittedName>
</protein>
<proteinExistence type="predicted"/>
<dbReference type="EMBL" id="GIIL01004224">
    <property type="protein sequence ID" value="NOV47950.1"/>
    <property type="molecule type" value="Transcribed_RNA"/>
</dbReference>
<dbReference type="GO" id="GO:0003727">
    <property type="term" value="F:single-stranded RNA binding"/>
    <property type="evidence" value="ECO:0007669"/>
    <property type="project" value="TreeGrafter"/>
</dbReference>
<dbReference type="AlphaFoldDB" id="A0A6M2DQR2"/>
<dbReference type="PROSITE" id="PS50102">
    <property type="entry name" value="RRM"/>
    <property type="match status" value="1"/>
</dbReference>
<dbReference type="Pfam" id="PF00076">
    <property type="entry name" value="RRM_1"/>
    <property type="match status" value="1"/>
</dbReference>
<dbReference type="InterPro" id="IPR012677">
    <property type="entry name" value="Nucleotide-bd_a/b_plait_sf"/>
</dbReference>
<dbReference type="GO" id="GO:0000381">
    <property type="term" value="P:regulation of alternative mRNA splicing, via spliceosome"/>
    <property type="evidence" value="ECO:0007669"/>
    <property type="project" value="TreeGrafter"/>
</dbReference>